<dbReference type="AlphaFoldDB" id="A0A060I7J6"/>
<proteinExistence type="predicted"/>
<gene>
    <name evidence="1" type="ORF">IE4771_PA00198</name>
</gene>
<name>A0A060I7J6_RHIET</name>
<evidence type="ECO:0000313" key="2">
    <source>
        <dbReference type="Proteomes" id="UP000027180"/>
    </source>
</evidence>
<dbReference type="EMBL" id="CP006987">
    <property type="protein sequence ID" value="AIC29704.1"/>
    <property type="molecule type" value="Genomic_DNA"/>
</dbReference>
<dbReference type="KEGG" id="rei:IE4771_PA00198"/>
<geneLocation type="plasmid" evidence="1 2">
    <name>pRetIE4771a</name>
</geneLocation>
<reference evidence="1 2" key="1">
    <citation type="submission" date="2013-12" db="EMBL/GenBank/DDBJ databases">
        <title>Complete genome sequence of Rhizobium etli bv. mimosae IE4771.</title>
        <authorList>
            <person name="Bustos P."/>
            <person name="Santamaria R.I."/>
            <person name="Lozano L."/>
            <person name="Ormeno-Orrillo E."/>
            <person name="Rogel M.A."/>
            <person name="Romero D."/>
            <person name="Cevallos M.A."/>
            <person name="Martinez-Romero E."/>
            <person name="Gonzalez V."/>
        </authorList>
    </citation>
    <scope>NUCLEOTIDE SEQUENCE [LARGE SCALE GENOMIC DNA]</scope>
    <source>
        <strain evidence="1 2">IE4771</strain>
        <plasmid evidence="2">Plasmid pRetIE4771a</plasmid>
    </source>
</reference>
<dbReference type="HOGENOM" id="CLU_2882805_0_0_5"/>
<keyword evidence="1" id="KW-0614">Plasmid</keyword>
<protein>
    <submittedName>
        <fullName evidence="1">Uncharacterized protein</fullName>
    </submittedName>
</protein>
<dbReference type="Proteomes" id="UP000027180">
    <property type="component" value="Plasmid pRetIE4771a"/>
</dbReference>
<accession>A0A060I7J6</accession>
<evidence type="ECO:0000313" key="1">
    <source>
        <dbReference type="EMBL" id="AIC29704.1"/>
    </source>
</evidence>
<sequence length="63" mass="6978">MLQPVRRDATCRQQNFPRRLLRLLADQNSAAARSSTFVSALSGASLLSGLRSYPAMTAIRKEK</sequence>
<organism evidence="1 2">
    <name type="scientific">Rhizobium etli bv. mimosae str. IE4771</name>
    <dbReference type="NCBI Taxonomy" id="1432050"/>
    <lineage>
        <taxon>Bacteria</taxon>
        <taxon>Pseudomonadati</taxon>
        <taxon>Pseudomonadota</taxon>
        <taxon>Alphaproteobacteria</taxon>
        <taxon>Hyphomicrobiales</taxon>
        <taxon>Rhizobiaceae</taxon>
        <taxon>Rhizobium/Agrobacterium group</taxon>
        <taxon>Rhizobium</taxon>
    </lineage>
</organism>